<comment type="caution">
    <text evidence="2">The sequence shown here is derived from an EMBL/GenBank/DDBJ whole genome shotgun (WGS) entry which is preliminary data.</text>
</comment>
<organism evidence="2 3">
    <name type="scientific">Venturia inaequalis</name>
    <name type="common">Apple scab fungus</name>
    <dbReference type="NCBI Taxonomy" id="5025"/>
    <lineage>
        <taxon>Eukaryota</taxon>
        <taxon>Fungi</taxon>
        <taxon>Dikarya</taxon>
        <taxon>Ascomycota</taxon>
        <taxon>Pezizomycotina</taxon>
        <taxon>Dothideomycetes</taxon>
        <taxon>Pleosporomycetidae</taxon>
        <taxon>Venturiales</taxon>
        <taxon>Venturiaceae</taxon>
        <taxon>Venturia</taxon>
    </lineage>
</organism>
<accession>A0A8H3VHM9</accession>
<protein>
    <submittedName>
        <fullName evidence="2">Uncharacterized protein</fullName>
    </submittedName>
</protein>
<feature type="compositionally biased region" description="Pro residues" evidence="1">
    <location>
        <begin position="10"/>
        <end position="31"/>
    </location>
</feature>
<sequence>MGTFRVPESTPSPPSTPPLSEPTPMTTPPAPALRKRRPVLQAPARLQPLSLPRRKIKQETPSCSPFEHVHVSPASTGPIPLSHLRRRRQATSRSVRQAFDHERPLQPCFDRTRRADSCFNEQPDPELIHSNIHHTFPSTPPTPPAPPAIPIIAGSRTHASAPTTGLSTFSLSLIRQNLYWSHLHRHRVVPMLGPRGAWNHTNPSSHPLPPSGLVDETLHVPNPFLHLPHPPYAPAGQHFVRNVREVFSRVDRSVHPDYLNDESDNPFVLPWFSDSAAEMDETRERVPNPFRYCLESEEEREEAEVVDCMMDAEGEEEALSFDYTATPAQDLTFGRSQSATMRAPVDGVGVVELDVPSFEGGGIVQAVWDGSTGTIKLTVGENLGAM</sequence>
<reference evidence="2 3" key="1">
    <citation type="submission" date="2018-12" db="EMBL/GenBank/DDBJ databases">
        <title>Venturia inaequalis Genome Resource.</title>
        <authorList>
            <person name="Lichtner F.J."/>
        </authorList>
    </citation>
    <scope>NUCLEOTIDE SEQUENCE [LARGE SCALE GENOMIC DNA]</scope>
    <source>
        <strain evidence="2 3">120213</strain>
    </source>
</reference>
<proteinExistence type="predicted"/>
<dbReference type="AlphaFoldDB" id="A0A8H3VHM9"/>
<feature type="region of interest" description="Disordered" evidence="1">
    <location>
        <begin position="61"/>
        <end position="80"/>
    </location>
</feature>
<evidence type="ECO:0000313" key="2">
    <source>
        <dbReference type="EMBL" id="KAE9987667.1"/>
    </source>
</evidence>
<gene>
    <name evidence="2" type="ORF">EG328_001900</name>
</gene>
<evidence type="ECO:0000256" key="1">
    <source>
        <dbReference type="SAM" id="MobiDB-lite"/>
    </source>
</evidence>
<dbReference type="EMBL" id="WNWS01000015">
    <property type="protein sequence ID" value="KAE9987667.1"/>
    <property type="molecule type" value="Genomic_DNA"/>
</dbReference>
<evidence type="ECO:0000313" key="3">
    <source>
        <dbReference type="Proteomes" id="UP000447873"/>
    </source>
</evidence>
<name>A0A8H3VHM9_VENIN</name>
<dbReference type="Proteomes" id="UP000447873">
    <property type="component" value="Unassembled WGS sequence"/>
</dbReference>
<feature type="region of interest" description="Disordered" evidence="1">
    <location>
        <begin position="1"/>
        <end position="49"/>
    </location>
</feature>